<feature type="region of interest" description="Disordered" evidence="2">
    <location>
        <begin position="342"/>
        <end position="374"/>
    </location>
</feature>
<protein>
    <submittedName>
        <fullName evidence="6">LON-domain-containing protein</fullName>
    </submittedName>
</protein>
<feature type="compositionally biased region" description="Basic and acidic residues" evidence="2">
    <location>
        <begin position="88"/>
        <end position="98"/>
    </location>
</feature>
<gene>
    <name evidence="6" type="ORF">ARMGADRAFT_260527</name>
</gene>
<evidence type="ECO:0000256" key="2">
    <source>
        <dbReference type="SAM" id="MobiDB-lite"/>
    </source>
</evidence>
<dbReference type="InterPro" id="IPR046336">
    <property type="entry name" value="Lon_prtase_N_sf"/>
</dbReference>
<evidence type="ECO:0000256" key="1">
    <source>
        <dbReference type="PROSITE-ProRule" id="PRU00175"/>
    </source>
</evidence>
<feature type="signal peptide" evidence="3">
    <location>
        <begin position="1"/>
        <end position="19"/>
    </location>
</feature>
<keyword evidence="1" id="KW-0479">Metal-binding</keyword>
<feature type="domain" description="RING-type" evidence="4">
    <location>
        <begin position="132"/>
        <end position="188"/>
    </location>
</feature>
<keyword evidence="3" id="KW-0732">Signal</keyword>
<feature type="chain" id="PRO_5013796474" evidence="3">
    <location>
        <begin position="20"/>
        <end position="477"/>
    </location>
</feature>
<keyword evidence="7" id="KW-1185">Reference proteome</keyword>
<dbReference type="STRING" id="47427.A0A2H3EIB6"/>
<organism evidence="6 7">
    <name type="scientific">Armillaria gallica</name>
    <name type="common">Bulbous honey fungus</name>
    <name type="synonym">Armillaria bulbosa</name>
    <dbReference type="NCBI Taxonomy" id="47427"/>
    <lineage>
        <taxon>Eukaryota</taxon>
        <taxon>Fungi</taxon>
        <taxon>Dikarya</taxon>
        <taxon>Basidiomycota</taxon>
        <taxon>Agaricomycotina</taxon>
        <taxon>Agaricomycetes</taxon>
        <taxon>Agaricomycetidae</taxon>
        <taxon>Agaricales</taxon>
        <taxon>Marasmiineae</taxon>
        <taxon>Physalacriaceae</taxon>
        <taxon>Armillaria</taxon>
    </lineage>
</organism>
<dbReference type="InterPro" id="IPR013083">
    <property type="entry name" value="Znf_RING/FYVE/PHD"/>
</dbReference>
<dbReference type="EMBL" id="KZ293645">
    <property type="protein sequence ID" value="PBL02559.1"/>
    <property type="molecule type" value="Genomic_DNA"/>
</dbReference>
<dbReference type="SUPFAM" id="SSF88697">
    <property type="entry name" value="PUA domain-like"/>
    <property type="match status" value="1"/>
</dbReference>
<dbReference type="AlphaFoldDB" id="A0A2H3EIB6"/>
<dbReference type="PROSITE" id="PS50089">
    <property type="entry name" value="ZF_RING_2"/>
    <property type="match status" value="1"/>
</dbReference>
<dbReference type="InParanoid" id="A0A2H3EIB6"/>
<evidence type="ECO:0000313" key="7">
    <source>
        <dbReference type="Proteomes" id="UP000217790"/>
    </source>
</evidence>
<evidence type="ECO:0000259" key="5">
    <source>
        <dbReference type="PROSITE" id="PS51787"/>
    </source>
</evidence>
<dbReference type="InterPro" id="IPR001841">
    <property type="entry name" value="Znf_RING"/>
</dbReference>
<dbReference type="SUPFAM" id="SSF57850">
    <property type="entry name" value="RING/U-box"/>
    <property type="match status" value="1"/>
</dbReference>
<keyword evidence="1" id="KW-0862">Zinc</keyword>
<dbReference type="SMART" id="SM00464">
    <property type="entry name" value="LON"/>
    <property type="match status" value="1"/>
</dbReference>
<feature type="region of interest" description="Disordered" evidence="2">
    <location>
        <begin position="62"/>
        <end position="120"/>
    </location>
</feature>
<evidence type="ECO:0000259" key="4">
    <source>
        <dbReference type="PROSITE" id="PS50089"/>
    </source>
</evidence>
<dbReference type="PROSITE" id="PS51787">
    <property type="entry name" value="LON_N"/>
    <property type="match status" value="1"/>
</dbReference>
<dbReference type="OMA" id="THWIDHR"/>
<dbReference type="GO" id="GO:0061630">
    <property type="term" value="F:ubiquitin protein ligase activity"/>
    <property type="evidence" value="ECO:0007669"/>
    <property type="project" value="TreeGrafter"/>
</dbReference>
<dbReference type="Proteomes" id="UP000217790">
    <property type="component" value="Unassembled WGS sequence"/>
</dbReference>
<dbReference type="PANTHER" id="PTHR23327">
    <property type="entry name" value="RING FINGER PROTEIN 127"/>
    <property type="match status" value="1"/>
</dbReference>
<dbReference type="OrthoDB" id="264917at2759"/>
<keyword evidence="1" id="KW-0863">Zinc-finger</keyword>
<dbReference type="InterPro" id="IPR015947">
    <property type="entry name" value="PUA-like_sf"/>
</dbReference>
<dbReference type="GO" id="GO:0008270">
    <property type="term" value="F:zinc ion binding"/>
    <property type="evidence" value="ECO:0007669"/>
    <property type="project" value="UniProtKB-KW"/>
</dbReference>
<reference evidence="7" key="1">
    <citation type="journal article" date="2017" name="Nat. Ecol. Evol.">
        <title>Genome expansion and lineage-specific genetic innovations in the forest pathogenic fungi Armillaria.</title>
        <authorList>
            <person name="Sipos G."/>
            <person name="Prasanna A.N."/>
            <person name="Walter M.C."/>
            <person name="O'Connor E."/>
            <person name="Balint B."/>
            <person name="Krizsan K."/>
            <person name="Kiss B."/>
            <person name="Hess J."/>
            <person name="Varga T."/>
            <person name="Slot J."/>
            <person name="Riley R."/>
            <person name="Boka B."/>
            <person name="Rigling D."/>
            <person name="Barry K."/>
            <person name="Lee J."/>
            <person name="Mihaltcheva S."/>
            <person name="LaButti K."/>
            <person name="Lipzen A."/>
            <person name="Waldron R."/>
            <person name="Moloney N.M."/>
            <person name="Sperisen C."/>
            <person name="Kredics L."/>
            <person name="Vagvoelgyi C."/>
            <person name="Patrignani A."/>
            <person name="Fitzpatrick D."/>
            <person name="Nagy I."/>
            <person name="Doyle S."/>
            <person name="Anderson J.B."/>
            <person name="Grigoriev I.V."/>
            <person name="Gueldener U."/>
            <person name="Muensterkoetter M."/>
            <person name="Nagy L.G."/>
        </authorList>
    </citation>
    <scope>NUCLEOTIDE SEQUENCE [LARGE SCALE GENOMIC DNA]</scope>
    <source>
        <strain evidence="7">Ar21-2</strain>
    </source>
</reference>
<dbReference type="Gene3D" id="2.30.130.40">
    <property type="entry name" value="LON domain-like"/>
    <property type="match status" value="1"/>
</dbReference>
<dbReference type="Gene3D" id="3.30.40.10">
    <property type="entry name" value="Zinc/RING finger domain, C3HC4 (zinc finger)"/>
    <property type="match status" value="1"/>
</dbReference>
<feature type="domain" description="Lon N-terminal" evidence="5">
    <location>
        <begin position="226"/>
        <end position="465"/>
    </location>
</feature>
<dbReference type="Gene3D" id="1.20.58.1480">
    <property type="match status" value="1"/>
</dbReference>
<sequence>MFTCIACRALLTLPTTLRCGHSICAAHTPPICPDPACTPDPEATAHHDVTLTKLIAILHDDDDDNDHNARHVPPATQPDDDDDNDSDLLTHLKTESARQKATRPSSPLLRPSHEFPSGMTSRQKRLLTELTCEICYMLLYDPVTTPCQHVRSLALHNFRIYHFFSLKTFCAKCLHRSLDHSSACPLCRAALPPFSFFQSHPPNALILRVITTYFSADYNARAAAILQAERDARLDTPIFVCQLCFPGMPTFLHFFEPRYRLMLRRCLESPHPSFGMVMPPRPGAQIDYGTMLEIRSVQMLPDGRSMVETWGTWRFRILERGSLDGYMVARIERIEDYTDEIDVDIDSTPAPSEPGTSSPHDDSEPILSSLSESPTASSPTPLLISHCLSFLTHLHNHSTPWVVQRLSTSYGPPPSLSTALARPGSFSFYVAIVLPIDESEKAKLLPIRSVRMRLRLCVWWIESLRREWWFDRGCVIL</sequence>
<name>A0A2H3EIB6_ARMGA</name>
<dbReference type="Pfam" id="PF02190">
    <property type="entry name" value="LON_substr_bdg"/>
    <property type="match status" value="1"/>
</dbReference>
<accession>A0A2H3EIB6</accession>
<proteinExistence type="predicted"/>
<dbReference type="InterPro" id="IPR003111">
    <property type="entry name" value="Lon_prtase_N"/>
</dbReference>
<feature type="compositionally biased region" description="Low complexity" evidence="2">
    <location>
        <begin position="365"/>
        <end position="374"/>
    </location>
</feature>
<evidence type="ECO:0000313" key="6">
    <source>
        <dbReference type="EMBL" id="PBL02559.1"/>
    </source>
</evidence>
<dbReference type="PANTHER" id="PTHR23327:SF42">
    <property type="entry name" value="LON PEPTIDASE N-TERMINAL DOMAIN AND RING FINGER PROTEIN C14F5.10C"/>
    <property type="match status" value="1"/>
</dbReference>
<evidence type="ECO:0000256" key="3">
    <source>
        <dbReference type="SAM" id="SignalP"/>
    </source>
</evidence>